<dbReference type="EMBL" id="DXAN01000014">
    <property type="protein sequence ID" value="HJA08488.1"/>
    <property type="molecule type" value="Genomic_DNA"/>
</dbReference>
<dbReference type="Gene3D" id="1.10.287.470">
    <property type="entry name" value="Helix hairpin bin"/>
    <property type="match status" value="1"/>
</dbReference>
<keyword evidence="5" id="KW-0472">Membrane</keyword>
<comment type="caution">
    <text evidence="12">The sequence shown here is derived from an EMBL/GenBank/DDBJ whole genome shotgun (WGS) entry which is preliminary data.</text>
</comment>
<gene>
    <name evidence="12" type="ORF">H9962_04790</name>
</gene>
<evidence type="ECO:0000256" key="5">
    <source>
        <dbReference type="ARBA" id="ARBA00023136"/>
    </source>
</evidence>
<dbReference type="InterPro" id="IPR006143">
    <property type="entry name" value="RND_pump_MFP"/>
</dbReference>
<evidence type="ECO:0000256" key="8">
    <source>
        <dbReference type="SAM" id="SignalP"/>
    </source>
</evidence>
<evidence type="ECO:0000256" key="3">
    <source>
        <dbReference type="ARBA" id="ARBA00022475"/>
    </source>
</evidence>
<accession>A0A9D2HC95</accession>
<protein>
    <submittedName>
        <fullName evidence="12">Efflux RND transporter periplasmic adaptor subunit</fullName>
    </submittedName>
</protein>
<feature type="chain" id="PRO_5039116102" evidence="8">
    <location>
        <begin position="23"/>
        <end position="397"/>
    </location>
</feature>
<feature type="signal peptide" evidence="8">
    <location>
        <begin position="1"/>
        <end position="22"/>
    </location>
</feature>
<dbReference type="Gene3D" id="2.40.50.100">
    <property type="match status" value="1"/>
</dbReference>
<feature type="domain" description="Multidrug resistance protein MdtA-like alpha-helical hairpin" evidence="9">
    <location>
        <begin position="107"/>
        <end position="175"/>
    </location>
</feature>
<evidence type="ECO:0000256" key="4">
    <source>
        <dbReference type="ARBA" id="ARBA00022519"/>
    </source>
</evidence>
<evidence type="ECO:0000256" key="6">
    <source>
        <dbReference type="SAM" id="Coils"/>
    </source>
</evidence>
<dbReference type="AlphaFoldDB" id="A0A9D2HC95"/>
<dbReference type="InterPro" id="IPR058624">
    <property type="entry name" value="MdtA-like_HH"/>
</dbReference>
<dbReference type="Proteomes" id="UP000824225">
    <property type="component" value="Unassembled WGS sequence"/>
</dbReference>
<dbReference type="InterPro" id="IPR058626">
    <property type="entry name" value="MdtA-like_b-barrel"/>
</dbReference>
<reference evidence="12" key="2">
    <citation type="submission" date="2021-04" db="EMBL/GenBank/DDBJ databases">
        <authorList>
            <person name="Gilroy R."/>
        </authorList>
    </citation>
    <scope>NUCLEOTIDE SEQUENCE</scope>
    <source>
        <strain evidence="12">CHK186-16707</strain>
    </source>
</reference>
<keyword evidence="6" id="KW-0175">Coiled coil</keyword>
<name>A0A9D2HC95_9BACT</name>
<evidence type="ECO:0000256" key="1">
    <source>
        <dbReference type="ARBA" id="ARBA00004236"/>
    </source>
</evidence>
<feature type="coiled-coil region" evidence="6">
    <location>
        <begin position="107"/>
        <end position="134"/>
    </location>
</feature>
<sequence>MKTGTYVSFGMAALLASILLTAGCSSGEKQQAGPAAPRAALVTVTESIQTDMPVNLSAVGTVEPSASVNVVSRTAGELLEVLVDDGEFVKEGQLLFVIDKKPAEIALHKVQAQLESDKAKLAKAEDDLARSQKLTKGGFTSAAQNDEARVAAVGYRAAVKADEAAVEQAQLDLSYCEIRAPMAGRAGAIQVDKGNYVPKESKTLLTIDAIQPVTVTFSVPERYIMAVRGLSSGSDLKVTAQPKLGKAAEGVLTFVGNVDSSTGTVPLKATFPNENGLMWPGEYVEIKLQLAVLKDSVAVPSRAVIIGPDGPFVYVVKEVPSQDDPARKELIAQYRLVTSGTENEGMTVVTKGLDAGEAVVMEGHVRLSDGIKVRLPEDAKPAAGTPAARPADTGAAS</sequence>
<dbReference type="GO" id="GO:1990281">
    <property type="term" value="C:efflux pump complex"/>
    <property type="evidence" value="ECO:0007669"/>
    <property type="project" value="TreeGrafter"/>
</dbReference>
<dbReference type="GO" id="GO:0015562">
    <property type="term" value="F:efflux transmembrane transporter activity"/>
    <property type="evidence" value="ECO:0007669"/>
    <property type="project" value="TreeGrafter"/>
</dbReference>
<dbReference type="PANTHER" id="PTHR30469:SF36">
    <property type="entry name" value="BLL3903 PROTEIN"/>
    <property type="match status" value="1"/>
</dbReference>
<feature type="domain" description="Multidrug resistance protein MdtA-like barrel-sandwich hybrid" evidence="10">
    <location>
        <begin position="68"/>
        <end position="203"/>
    </location>
</feature>
<feature type="region of interest" description="Disordered" evidence="7">
    <location>
        <begin position="376"/>
        <end position="397"/>
    </location>
</feature>
<evidence type="ECO:0000259" key="10">
    <source>
        <dbReference type="Pfam" id="PF25917"/>
    </source>
</evidence>
<keyword evidence="3" id="KW-1003">Cell membrane</keyword>
<keyword evidence="4" id="KW-0997">Cell inner membrane</keyword>
<comment type="subcellular location">
    <subcellularLocation>
        <location evidence="1">Cell membrane</location>
    </subcellularLocation>
</comment>
<dbReference type="InterPro" id="IPR058625">
    <property type="entry name" value="MdtA-like_BSH"/>
</dbReference>
<dbReference type="Pfam" id="PF25876">
    <property type="entry name" value="HH_MFP_RND"/>
    <property type="match status" value="1"/>
</dbReference>
<evidence type="ECO:0000259" key="9">
    <source>
        <dbReference type="Pfam" id="PF25876"/>
    </source>
</evidence>
<feature type="domain" description="Multidrug resistance protein MdtA-like beta-barrel" evidence="11">
    <location>
        <begin position="212"/>
        <end position="291"/>
    </location>
</feature>
<dbReference type="PANTHER" id="PTHR30469">
    <property type="entry name" value="MULTIDRUG RESISTANCE PROTEIN MDTA"/>
    <property type="match status" value="1"/>
</dbReference>
<evidence type="ECO:0000256" key="2">
    <source>
        <dbReference type="ARBA" id="ARBA00009477"/>
    </source>
</evidence>
<evidence type="ECO:0000313" key="13">
    <source>
        <dbReference type="Proteomes" id="UP000824225"/>
    </source>
</evidence>
<evidence type="ECO:0000259" key="11">
    <source>
        <dbReference type="Pfam" id="PF25944"/>
    </source>
</evidence>
<organism evidence="12 13">
    <name type="scientific">Candidatus Mailhella merdigallinarum</name>
    <dbReference type="NCBI Taxonomy" id="2838658"/>
    <lineage>
        <taxon>Bacteria</taxon>
        <taxon>Pseudomonadati</taxon>
        <taxon>Thermodesulfobacteriota</taxon>
        <taxon>Desulfovibrionia</taxon>
        <taxon>Desulfovibrionales</taxon>
        <taxon>Desulfovibrionaceae</taxon>
        <taxon>Mailhella</taxon>
    </lineage>
</organism>
<dbReference type="PROSITE" id="PS51257">
    <property type="entry name" value="PROKAR_LIPOPROTEIN"/>
    <property type="match status" value="1"/>
</dbReference>
<dbReference type="SUPFAM" id="SSF111369">
    <property type="entry name" value="HlyD-like secretion proteins"/>
    <property type="match status" value="1"/>
</dbReference>
<evidence type="ECO:0000256" key="7">
    <source>
        <dbReference type="SAM" id="MobiDB-lite"/>
    </source>
</evidence>
<dbReference type="Pfam" id="PF25944">
    <property type="entry name" value="Beta-barrel_RND"/>
    <property type="match status" value="1"/>
</dbReference>
<keyword evidence="8" id="KW-0732">Signal</keyword>
<reference evidence="12" key="1">
    <citation type="journal article" date="2021" name="PeerJ">
        <title>Extensive microbial diversity within the chicken gut microbiome revealed by metagenomics and culture.</title>
        <authorList>
            <person name="Gilroy R."/>
            <person name="Ravi A."/>
            <person name="Getino M."/>
            <person name="Pursley I."/>
            <person name="Horton D.L."/>
            <person name="Alikhan N.F."/>
            <person name="Baker D."/>
            <person name="Gharbi K."/>
            <person name="Hall N."/>
            <person name="Watson M."/>
            <person name="Adriaenssens E.M."/>
            <person name="Foster-Nyarko E."/>
            <person name="Jarju S."/>
            <person name="Secka A."/>
            <person name="Antonio M."/>
            <person name="Oren A."/>
            <person name="Chaudhuri R.R."/>
            <person name="La Ragione R."/>
            <person name="Hildebrand F."/>
            <person name="Pallen M.J."/>
        </authorList>
    </citation>
    <scope>NUCLEOTIDE SEQUENCE</scope>
    <source>
        <strain evidence="12">CHK186-16707</strain>
    </source>
</reference>
<dbReference type="NCBIfam" id="TIGR01730">
    <property type="entry name" value="RND_mfp"/>
    <property type="match status" value="1"/>
</dbReference>
<proteinExistence type="inferred from homology"/>
<dbReference type="Pfam" id="PF25917">
    <property type="entry name" value="BSH_RND"/>
    <property type="match status" value="1"/>
</dbReference>
<comment type="similarity">
    <text evidence="2">Belongs to the membrane fusion protein (MFP) (TC 8.A.1) family.</text>
</comment>
<evidence type="ECO:0000313" key="12">
    <source>
        <dbReference type="EMBL" id="HJA08488.1"/>
    </source>
</evidence>
<dbReference type="Gene3D" id="2.40.30.170">
    <property type="match status" value="1"/>
</dbReference>
<dbReference type="Gene3D" id="2.40.420.20">
    <property type="match status" value="1"/>
</dbReference>